<dbReference type="PANTHER" id="PTHR11690:SF253">
    <property type="entry name" value="PICKPOCKET 18-RELATED"/>
    <property type="match status" value="1"/>
</dbReference>
<evidence type="ECO:0000256" key="12">
    <source>
        <dbReference type="RuleBase" id="RU000679"/>
    </source>
</evidence>
<evidence type="ECO:0000256" key="4">
    <source>
        <dbReference type="ARBA" id="ARBA00022461"/>
    </source>
</evidence>
<keyword evidence="4 12" id="KW-0894">Sodium channel</keyword>
<dbReference type="Gene3D" id="1.10.287.770">
    <property type="entry name" value="YojJ-like"/>
    <property type="match status" value="1"/>
</dbReference>
<evidence type="ECO:0000256" key="6">
    <source>
        <dbReference type="ARBA" id="ARBA00022989"/>
    </source>
</evidence>
<evidence type="ECO:0000256" key="7">
    <source>
        <dbReference type="ARBA" id="ARBA00023053"/>
    </source>
</evidence>
<keyword evidence="3 12" id="KW-0813">Transport</keyword>
<evidence type="ECO:0000256" key="2">
    <source>
        <dbReference type="ARBA" id="ARBA00007193"/>
    </source>
</evidence>
<dbReference type="InterPro" id="IPR001873">
    <property type="entry name" value="ENaC"/>
</dbReference>
<evidence type="ECO:0000256" key="3">
    <source>
        <dbReference type="ARBA" id="ARBA00022448"/>
    </source>
</evidence>
<dbReference type="PANTHER" id="PTHR11690">
    <property type="entry name" value="AMILORIDE-SENSITIVE SODIUM CHANNEL-RELATED"/>
    <property type="match status" value="1"/>
</dbReference>
<dbReference type="GeneID" id="108621363"/>
<keyword evidence="10 12" id="KW-0739">Sodium transport</keyword>
<name>A0ABM1Q3T7_DROAR</name>
<proteinExistence type="inferred from homology"/>
<accession>A0ABM1Q3T7</accession>
<evidence type="ECO:0000313" key="15">
    <source>
        <dbReference type="RefSeq" id="XP_017874123.1"/>
    </source>
</evidence>
<organism evidence="14 15">
    <name type="scientific">Drosophila arizonae</name>
    <name type="common">Fruit fly</name>
    <dbReference type="NCBI Taxonomy" id="7263"/>
    <lineage>
        <taxon>Eukaryota</taxon>
        <taxon>Metazoa</taxon>
        <taxon>Ecdysozoa</taxon>
        <taxon>Arthropoda</taxon>
        <taxon>Hexapoda</taxon>
        <taxon>Insecta</taxon>
        <taxon>Pterygota</taxon>
        <taxon>Neoptera</taxon>
        <taxon>Endopterygota</taxon>
        <taxon>Diptera</taxon>
        <taxon>Brachycera</taxon>
        <taxon>Muscomorpha</taxon>
        <taxon>Ephydroidea</taxon>
        <taxon>Drosophilidae</taxon>
        <taxon>Drosophila</taxon>
    </lineage>
</organism>
<evidence type="ECO:0000256" key="9">
    <source>
        <dbReference type="ARBA" id="ARBA00023136"/>
    </source>
</evidence>
<evidence type="ECO:0000256" key="8">
    <source>
        <dbReference type="ARBA" id="ARBA00023065"/>
    </source>
</evidence>
<dbReference type="Pfam" id="PF00858">
    <property type="entry name" value="ASC"/>
    <property type="match status" value="2"/>
</dbReference>
<evidence type="ECO:0000256" key="1">
    <source>
        <dbReference type="ARBA" id="ARBA00004141"/>
    </source>
</evidence>
<comment type="similarity">
    <text evidence="2 12">Belongs to the amiloride-sensitive sodium channel (TC 1.A.6) family.</text>
</comment>
<dbReference type="RefSeq" id="XP_017874123.1">
    <property type="nucleotide sequence ID" value="XM_018018634.1"/>
</dbReference>
<keyword evidence="14" id="KW-1185">Reference proteome</keyword>
<keyword evidence="9 13" id="KW-0472">Membrane</keyword>
<evidence type="ECO:0000256" key="5">
    <source>
        <dbReference type="ARBA" id="ARBA00022692"/>
    </source>
</evidence>
<reference evidence="15" key="3">
    <citation type="submission" date="2025-08" db="UniProtKB">
        <authorList>
            <consortium name="RefSeq"/>
        </authorList>
    </citation>
    <scope>IDENTIFICATION</scope>
    <source>
        <tissue evidence="15">Whole organism</tissue>
    </source>
</reference>
<reference evidence="14" key="1">
    <citation type="journal article" date="1997" name="Nucleic Acids Res.">
        <title>tRNAscan-SE: a program for improved detection of transfer RNA genes in genomic sequence.</title>
        <authorList>
            <person name="Lowe T.M."/>
            <person name="Eddy S.R."/>
        </authorList>
    </citation>
    <scope>NUCLEOTIDE SEQUENCE [LARGE SCALE GENOMIC DNA]</scope>
</reference>
<dbReference type="Proteomes" id="UP000694904">
    <property type="component" value="Chromosome 2"/>
</dbReference>
<keyword evidence="7" id="KW-0915">Sodium</keyword>
<dbReference type="Gene3D" id="2.60.470.10">
    <property type="entry name" value="Acid-sensing ion channels like domains"/>
    <property type="match status" value="1"/>
</dbReference>
<sequence>MTANAERVGPAVPCKRLVVGHAAWWIAKPRARPPAPRTLMAAIREEESAARKLSFADAVKDLLQNLSFHCYGKLVEHGRGIQERFFWLICHITALTMLIAFVWGTYKDAADELVTTLYDPLYAVSKVPLPAVTVCSQNRLSRRAVWRYAQELSSKDPRHRNATYFYTELRAFGLYYGIAENIDDERVLRLQSLLDQLDTRPHDLFFNPKDRLRILTPKCSDILVSCRLGGRPFDCVQGFRETLSSFGFCCTFNYNGKYIAINEIHNYPDPLSGGVTVRYVKTGRSTYLPVRPQILETLQEARRMKPAVRKCRFGDEMPHNFTRRYTFSKCISACRAHSIYSLCQCLPFQLPMHYIVGATGRIFCTLQHMQCLRHYTFKWRNVITSREYVPGLEHEMEDALYCPQCLPSCSEIRYNVRGAGALTLHNPFGHMTNVHSGNISSPGNNNYGHDSSELAVVHIYFAETHIQYFRQIIKNDWYEIFSTIGNICGIIAGFSLIGICELLFFVVKQLWHAYKAERKSELFHTRCYSPCRSRARTRANGRAKATRQRQPMELLILP</sequence>
<evidence type="ECO:0000256" key="10">
    <source>
        <dbReference type="ARBA" id="ARBA00023201"/>
    </source>
</evidence>
<keyword evidence="5 12" id="KW-0812">Transmembrane</keyword>
<evidence type="ECO:0000256" key="11">
    <source>
        <dbReference type="ARBA" id="ARBA00023303"/>
    </source>
</evidence>
<keyword evidence="6 13" id="KW-1133">Transmembrane helix</keyword>
<protein>
    <submittedName>
        <fullName evidence="15">Pickpocket protein 11</fullName>
    </submittedName>
</protein>
<reference evidence="14" key="2">
    <citation type="journal article" date="2016" name="G3 (Bethesda)">
        <title>Genome Evolution in Three Species of Cactophilic Drosophila.</title>
        <authorList>
            <person name="Sanchez-Flores A."/>
            <person name="Penazola F."/>
            <person name="Carpinteyro-Ponce J."/>
            <person name="Nazario-Yepiz N."/>
            <person name="Abreu-Goodger C."/>
            <person name="Machado C.A."/>
            <person name="Markow T.A."/>
        </authorList>
    </citation>
    <scope>NUCLEOTIDE SEQUENCE [LARGE SCALE GENOMIC DNA]</scope>
</reference>
<evidence type="ECO:0000313" key="14">
    <source>
        <dbReference type="Proteomes" id="UP000694904"/>
    </source>
</evidence>
<keyword evidence="8 12" id="KW-0406">Ion transport</keyword>
<feature type="transmembrane region" description="Helical" evidence="13">
    <location>
        <begin position="85"/>
        <end position="106"/>
    </location>
</feature>
<feature type="transmembrane region" description="Helical" evidence="13">
    <location>
        <begin position="490"/>
        <end position="511"/>
    </location>
</feature>
<keyword evidence="11 12" id="KW-0407">Ion channel</keyword>
<comment type="subcellular location">
    <subcellularLocation>
        <location evidence="1">Membrane</location>
        <topology evidence="1">Multi-pass membrane protein</topology>
    </subcellularLocation>
</comment>
<evidence type="ECO:0000256" key="13">
    <source>
        <dbReference type="SAM" id="Phobius"/>
    </source>
</evidence>
<gene>
    <name evidence="15" type="primary">LOC108621363</name>
</gene>